<dbReference type="PANTHER" id="PTHR39428">
    <property type="entry name" value="F420H(2)-DEPENDENT QUINONE REDUCTASE RV1261C"/>
    <property type="match status" value="1"/>
</dbReference>
<dbReference type="GO" id="GO:0070967">
    <property type="term" value="F:coenzyme F420 binding"/>
    <property type="evidence" value="ECO:0007669"/>
    <property type="project" value="TreeGrafter"/>
</dbReference>
<comment type="similarity">
    <text evidence="1">Belongs to the F420H(2)-dependent quinone reductase family.</text>
</comment>
<dbReference type="RefSeq" id="WP_168546339.1">
    <property type="nucleotide sequence ID" value="NZ_BAAAKS010000063.1"/>
</dbReference>
<name>A0A846X463_9ACTN</name>
<dbReference type="SUPFAM" id="SSF50475">
    <property type="entry name" value="FMN-binding split barrel"/>
    <property type="match status" value="1"/>
</dbReference>
<reference evidence="3 4" key="1">
    <citation type="submission" date="2020-04" db="EMBL/GenBank/DDBJ databases">
        <title>MicrobeNet Type strains.</title>
        <authorList>
            <person name="Nicholson A.C."/>
        </authorList>
    </citation>
    <scope>NUCLEOTIDE SEQUENCE [LARGE SCALE GENOMIC DNA]</scope>
    <source>
        <strain evidence="3 4">DSM 44113</strain>
    </source>
</reference>
<dbReference type="InterPro" id="IPR004378">
    <property type="entry name" value="F420H2_quin_Rdtase"/>
</dbReference>
<organism evidence="3 4">
    <name type="scientific">Tsukamurella spumae</name>
    <dbReference type="NCBI Taxonomy" id="44753"/>
    <lineage>
        <taxon>Bacteria</taxon>
        <taxon>Bacillati</taxon>
        <taxon>Actinomycetota</taxon>
        <taxon>Actinomycetes</taxon>
        <taxon>Mycobacteriales</taxon>
        <taxon>Tsukamurellaceae</taxon>
        <taxon>Tsukamurella</taxon>
    </lineage>
</organism>
<sequence>MTDGMSHEELKLDELHDHGGQGASLDNARVRQINAAVATEFRERSGSVGGPFEGRDLLLLTSIGRKSGEPRVNPLGYNTIDGHVYVCASHRGLPTDPGWVHNVRARKEITVELGREVFDALAVELRDGRYDEVFAQLLVESPWYADHQAMTDRVFPVFEIVRAQP</sequence>
<dbReference type="GO" id="GO:0005886">
    <property type="term" value="C:plasma membrane"/>
    <property type="evidence" value="ECO:0007669"/>
    <property type="project" value="TreeGrafter"/>
</dbReference>
<dbReference type="Pfam" id="PF04075">
    <property type="entry name" value="F420H2_quin_red"/>
    <property type="match status" value="1"/>
</dbReference>
<comment type="caution">
    <text evidence="3">The sequence shown here is derived from an EMBL/GenBank/DDBJ whole genome shotgun (WGS) entry which is preliminary data.</text>
</comment>
<gene>
    <name evidence="3" type="ORF">HF999_13260</name>
</gene>
<accession>A0A846X463</accession>
<evidence type="ECO:0000256" key="2">
    <source>
        <dbReference type="ARBA" id="ARBA00049106"/>
    </source>
</evidence>
<dbReference type="Gene3D" id="2.30.110.10">
    <property type="entry name" value="Electron Transport, Fmn-binding Protein, Chain A"/>
    <property type="match status" value="1"/>
</dbReference>
<dbReference type="GO" id="GO:0016491">
    <property type="term" value="F:oxidoreductase activity"/>
    <property type="evidence" value="ECO:0007669"/>
    <property type="project" value="InterPro"/>
</dbReference>
<evidence type="ECO:0000313" key="3">
    <source>
        <dbReference type="EMBL" id="NKY19335.1"/>
    </source>
</evidence>
<dbReference type="PANTHER" id="PTHR39428:SF1">
    <property type="entry name" value="F420H(2)-DEPENDENT QUINONE REDUCTASE RV1261C"/>
    <property type="match status" value="1"/>
</dbReference>
<dbReference type="InterPro" id="IPR012349">
    <property type="entry name" value="Split_barrel_FMN-bd"/>
</dbReference>
<protein>
    <submittedName>
        <fullName evidence="3">Nitroreductase family deazaflavin-dependent oxidoreductase</fullName>
    </submittedName>
</protein>
<dbReference type="Proteomes" id="UP000582646">
    <property type="component" value="Unassembled WGS sequence"/>
</dbReference>
<evidence type="ECO:0000313" key="4">
    <source>
        <dbReference type="Proteomes" id="UP000582646"/>
    </source>
</evidence>
<evidence type="ECO:0000256" key="1">
    <source>
        <dbReference type="ARBA" id="ARBA00008710"/>
    </source>
</evidence>
<dbReference type="NCBIfam" id="TIGR00026">
    <property type="entry name" value="hi_GC_TIGR00026"/>
    <property type="match status" value="1"/>
</dbReference>
<comment type="catalytic activity">
    <reaction evidence="2">
        <text>oxidized coenzyme F420-(gamma-L-Glu)(n) + a quinol + H(+) = reduced coenzyme F420-(gamma-L-Glu)(n) + a quinone</text>
        <dbReference type="Rhea" id="RHEA:39663"/>
        <dbReference type="Rhea" id="RHEA-COMP:12939"/>
        <dbReference type="Rhea" id="RHEA-COMP:14378"/>
        <dbReference type="ChEBI" id="CHEBI:15378"/>
        <dbReference type="ChEBI" id="CHEBI:24646"/>
        <dbReference type="ChEBI" id="CHEBI:132124"/>
        <dbReference type="ChEBI" id="CHEBI:133980"/>
        <dbReference type="ChEBI" id="CHEBI:139511"/>
    </reaction>
</comment>
<keyword evidence="4" id="KW-1185">Reference proteome</keyword>
<dbReference type="EMBL" id="JAAXOQ010000017">
    <property type="protein sequence ID" value="NKY19335.1"/>
    <property type="molecule type" value="Genomic_DNA"/>
</dbReference>
<dbReference type="AlphaFoldDB" id="A0A846X463"/>
<proteinExistence type="inferred from homology"/>